<dbReference type="CDD" id="cd00075">
    <property type="entry name" value="HATPase"/>
    <property type="match status" value="1"/>
</dbReference>
<dbReference type="PANTHER" id="PTHR43047:SF72">
    <property type="entry name" value="OSMOSENSING HISTIDINE PROTEIN KINASE SLN1"/>
    <property type="match status" value="1"/>
</dbReference>
<dbReference type="InterPro" id="IPR004358">
    <property type="entry name" value="Sig_transdc_His_kin-like_C"/>
</dbReference>
<name>A0ABM9NGV4_9GAMM</name>
<dbReference type="Gene3D" id="3.30.565.10">
    <property type="entry name" value="Histidine kinase-like ATPase, C-terminal domain"/>
    <property type="match status" value="1"/>
</dbReference>
<dbReference type="InterPro" id="IPR000700">
    <property type="entry name" value="PAS-assoc_C"/>
</dbReference>
<dbReference type="SUPFAM" id="SSF52172">
    <property type="entry name" value="CheY-like"/>
    <property type="match status" value="1"/>
</dbReference>
<feature type="domain" description="PAC" evidence="20">
    <location>
        <begin position="220"/>
        <end position="273"/>
    </location>
</feature>
<feature type="compositionally biased region" description="Basic and acidic residues" evidence="15">
    <location>
        <begin position="928"/>
        <end position="938"/>
    </location>
</feature>
<evidence type="ECO:0000256" key="4">
    <source>
        <dbReference type="ARBA" id="ARBA00022553"/>
    </source>
</evidence>
<dbReference type="Pfam" id="PF08447">
    <property type="entry name" value="PAS_3"/>
    <property type="match status" value="1"/>
</dbReference>
<keyword evidence="6 16" id="KW-0812">Transmembrane</keyword>
<gene>
    <name evidence="21" type="ORF">MECH1_V1_1053</name>
</gene>
<evidence type="ECO:0000259" key="20">
    <source>
        <dbReference type="PROSITE" id="PS50113"/>
    </source>
</evidence>
<evidence type="ECO:0000256" key="6">
    <source>
        <dbReference type="ARBA" id="ARBA00022692"/>
    </source>
</evidence>
<dbReference type="Pfam" id="PF08448">
    <property type="entry name" value="PAS_4"/>
    <property type="match status" value="2"/>
</dbReference>
<evidence type="ECO:0000259" key="19">
    <source>
        <dbReference type="PROSITE" id="PS50112"/>
    </source>
</evidence>
<sequence>MIPKFFLNRYLVAVLSTGVALLILKALDPVFGAAPPLTLLLASVAVSAAFGGFRAGFLATLLSVLASLYLLLEPTDGLRFERAENRLQVVLLGGLGGLLSVLFWDLKQAKRRALATAQERERRLQLELAEREQVELSLREQRRFTDKLFHSALNGIYVFDIKVAAPIFINRQYTRLTGYTLEDFRRLRGEAFWALVHPEDRERWFEHMNRLATQGDEEPVEVEYRFKHAQGDWRWYLARHTVFSRDADGQPWEILGACFDITERKYRELDTGYQRALMETLQMAAPVGLGFLDRDLRYVRVNETLAAIDGLPADQHLGRSGAEVIPELWPQLEPVYRQVLATGQPAINVEVSGETRAQPAVLRHFRGDYYPVRIGDRVAGIGVVIQEITERKRAEAKIQRLNEQLAQRVAELQALFDLTPIGLIISEDPECRFIRMNATLARLFGVRPDINASLSAPPGERPPWKVLLKGVEAQPEELPMRKAAALGRPVTESDYRVVLEDGRTFRFTAHTAPLRDAQGRVRGVIGALVDMTQHLQLEEKLQQQAAQLDAANRRKDEFLATLAHELRNPLAPIRNAVHVLRRLPLEDRTVLWAQNMIGRQVEYLARLVDDLLDVSRITRGKIRLDRQPVAVATLLERAAEAVTPAIENRRQRLQVTAPPSEVRVLGDAIRLVQVLTNLLDNAAKYSPEGAPIWLSADAVGDWVAVRVRDQGMGIPAALLPEIFEVFAQGERSLDRAQGGLGIGLALVRHLVEMHDGRVEVFSAGEGQGSEFTVWLPRYRAGAPALAAEPAAEAPTTRPVRVLVVDDNQDSADSIGALLRLSGHTVVTVYDGAAALRTARTFRPEVVLLDIGLPDLDGYEVARRLRTESGAPGPLLVAVTGYGGPQDLAHSDAAGFARHLVKPVDEAVLEEVLRAAPEIPLAEGADPEGGDKDLFRRAVGDAANEGP</sequence>
<dbReference type="Pfam" id="PF02518">
    <property type="entry name" value="HATPase_c"/>
    <property type="match status" value="1"/>
</dbReference>
<dbReference type="PRINTS" id="PR00344">
    <property type="entry name" value="BCTRLSENSOR"/>
</dbReference>
<dbReference type="InterPro" id="IPR001610">
    <property type="entry name" value="PAC"/>
</dbReference>
<dbReference type="RefSeq" id="WP_348759363.1">
    <property type="nucleotide sequence ID" value="NZ_OZ026884.1"/>
</dbReference>
<evidence type="ECO:0000256" key="3">
    <source>
        <dbReference type="ARBA" id="ARBA00012438"/>
    </source>
</evidence>
<evidence type="ECO:0000313" key="21">
    <source>
        <dbReference type="EMBL" id="CAL1239829.1"/>
    </source>
</evidence>
<proteinExistence type="predicted"/>
<dbReference type="PROSITE" id="PS50112">
    <property type="entry name" value="PAS"/>
    <property type="match status" value="1"/>
</dbReference>
<dbReference type="InterPro" id="IPR005467">
    <property type="entry name" value="His_kinase_dom"/>
</dbReference>
<dbReference type="SMART" id="SM00086">
    <property type="entry name" value="PAC"/>
    <property type="match status" value="3"/>
</dbReference>
<dbReference type="InterPro" id="IPR035965">
    <property type="entry name" value="PAS-like_dom_sf"/>
</dbReference>
<dbReference type="SUPFAM" id="SSF47384">
    <property type="entry name" value="Homodimeric domain of signal transducing histidine kinase"/>
    <property type="match status" value="1"/>
</dbReference>
<keyword evidence="12 16" id="KW-0472">Membrane</keyword>
<dbReference type="InterPro" id="IPR025201">
    <property type="entry name" value="KdpD_TM"/>
</dbReference>
<evidence type="ECO:0000256" key="8">
    <source>
        <dbReference type="ARBA" id="ARBA00022777"/>
    </source>
</evidence>
<dbReference type="SUPFAM" id="SSF55785">
    <property type="entry name" value="PYP-like sensor domain (PAS domain)"/>
    <property type="match status" value="3"/>
</dbReference>
<feature type="domain" description="PAS" evidence="19">
    <location>
        <begin position="141"/>
        <end position="215"/>
    </location>
</feature>
<dbReference type="SMART" id="SM00091">
    <property type="entry name" value="PAS"/>
    <property type="match status" value="3"/>
</dbReference>
<feature type="modified residue" description="4-aspartylphosphate" evidence="13">
    <location>
        <position position="849"/>
    </location>
</feature>
<keyword evidence="11" id="KW-0902">Two-component regulatory system</keyword>
<comment type="subcellular location">
    <subcellularLocation>
        <location evidence="2">Membrane</location>
        <topology evidence="2">Multi-pass membrane protein</topology>
    </subcellularLocation>
</comment>
<dbReference type="PANTHER" id="PTHR43047">
    <property type="entry name" value="TWO-COMPONENT HISTIDINE PROTEIN KINASE"/>
    <property type="match status" value="1"/>
</dbReference>
<dbReference type="PROSITE" id="PS50113">
    <property type="entry name" value="PAC"/>
    <property type="match status" value="2"/>
</dbReference>
<dbReference type="NCBIfam" id="TIGR00229">
    <property type="entry name" value="sensory_box"/>
    <property type="match status" value="2"/>
</dbReference>
<dbReference type="Pfam" id="PF00072">
    <property type="entry name" value="Response_reg"/>
    <property type="match status" value="1"/>
</dbReference>
<dbReference type="InterPro" id="IPR036890">
    <property type="entry name" value="HATPase_C_sf"/>
</dbReference>
<keyword evidence="4 13" id="KW-0597">Phosphoprotein</keyword>
<dbReference type="SMART" id="SM00388">
    <property type="entry name" value="HisKA"/>
    <property type="match status" value="1"/>
</dbReference>
<dbReference type="EC" id="2.7.13.3" evidence="3"/>
<dbReference type="InterPro" id="IPR003594">
    <property type="entry name" value="HATPase_dom"/>
</dbReference>
<dbReference type="InterPro" id="IPR013656">
    <property type="entry name" value="PAS_4"/>
</dbReference>
<evidence type="ECO:0000256" key="15">
    <source>
        <dbReference type="SAM" id="MobiDB-lite"/>
    </source>
</evidence>
<evidence type="ECO:0000256" key="16">
    <source>
        <dbReference type="SAM" id="Phobius"/>
    </source>
</evidence>
<evidence type="ECO:0000259" key="17">
    <source>
        <dbReference type="PROSITE" id="PS50109"/>
    </source>
</evidence>
<dbReference type="PROSITE" id="PS50109">
    <property type="entry name" value="HIS_KIN"/>
    <property type="match status" value="1"/>
</dbReference>
<dbReference type="InterPro" id="IPR038318">
    <property type="entry name" value="KdpD_sf"/>
</dbReference>
<keyword evidence="10 16" id="KW-1133">Transmembrane helix</keyword>
<evidence type="ECO:0000256" key="13">
    <source>
        <dbReference type="PROSITE-ProRule" id="PRU00169"/>
    </source>
</evidence>
<dbReference type="Proteomes" id="UP001497493">
    <property type="component" value="Chromosome"/>
</dbReference>
<dbReference type="InterPro" id="IPR036097">
    <property type="entry name" value="HisK_dim/P_sf"/>
</dbReference>
<dbReference type="Gene3D" id="1.20.120.620">
    <property type="entry name" value="Backbone structure of the membrane domain of e. Coli histidine kinase receptor kdpd"/>
    <property type="match status" value="1"/>
</dbReference>
<dbReference type="SMART" id="SM00448">
    <property type="entry name" value="REC"/>
    <property type="match status" value="1"/>
</dbReference>
<feature type="domain" description="PAC" evidence="20">
    <location>
        <begin position="491"/>
        <end position="543"/>
    </location>
</feature>
<evidence type="ECO:0000256" key="12">
    <source>
        <dbReference type="ARBA" id="ARBA00023136"/>
    </source>
</evidence>
<dbReference type="InterPro" id="IPR003661">
    <property type="entry name" value="HisK_dim/P_dom"/>
</dbReference>
<feature type="domain" description="Histidine kinase" evidence="17">
    <location>
        <begin position="561"/>
        <end position="779"/>
    </location>
</feature>
<dbReference type="Pfam" id="PF13493">
    <property type="entry name" value="DUF4118"/>
    <property type="match status" value="1"/>
</dbReference>
<accession>A0ABM9NGV4</accession>
<evidence type="ECO:0000256" key="9">
    <source>
        <dbReference type="ARBA" id="ARBA00022840"/>
    </source>
</evidence>
<organism evidence="21 22">
    <name type="scientific">Candidatus Methylocalor cossyra</name>
    <dbReference type="NCBI Taxonomy" id="3108543"/>
    <lineage>
        <taxon>Bacteria</taxon>
        <taxon>Pseudomonadati</taxon>
        <taxon>Pseudomonadota</taxon>
        <taxon>Gammaproteobacteria</taxon>
        <taxon>Methylococcales</taxon>
        <taxon>Methylococcaceae</taxon>
        <taxon>Candidatus Methylocalor</taxon>
    </lineage>
</organism>
<keyword evidence="22" id="KW-1185">Reference proteome</keyword>
<reference evidence="21 22" key="1">
    <citation type="submission" date="2024-04" db="EMBL/GenBank/DDBJ databases">
        <authorList>
            <person name="Cremers G."/>
        </authorList>
    </citation>
    <scope>NUCLEOTIDE SEQUENCE [LARGE SCALE GENOMIC DNA]</scope>
    <source>
        <strain evidence="21">MeCH1-AG</strain>
    </source>
</reference>
<dbReference type="InterPro" id="IPR001789">
    <property type="entry name" value="Sig_transdc_resp-reg_receiver"/>
</dbReference>
<evidence type="ECO:0000256" key="1">
    <source>
        <dbReference type="ARBA" id="ARBA00000085"/>
    </source>
</evidence>
<feature type="coiled-coil region" evidence="14">
    <location>
        <begin position="384"/>
        <end position="415"/>
    </location>
</feature>
<feature type="transmembrane region" description="Helical" evidence="16">
    <location>
        <begin position="48"/>
        <end position="72"/>
    </location>
</feature>
<keyword evidence="7" id="KW-0547">Nucleotide-binding</keyword>
<dbReference type="GO" id="GO:0004673">
    <property type="term" value="F:protein histidine kinase activity"/>
    <property type="evidence" value="ECO:0007669"/>
    <property type="project" value="UniProtKB-EC"/>
</dbReference>
<evidence type="ECO:0000256" key="14">
    <source>
        <dbReference type="SAM" id="Coils"/>
    </source>
</evidence>
<dbReference type="Gene3D" id="3.40.50.2300">
    <property type="match status" value="1"/>
</dbReference>
<dbReference type="CDD" id="cd00082">
    <property type="entry name" value="HisKA"/>
    <property type="match status" value="1"/>
</dbReference>
<dbReference type="InterPro" id="IPR011006">
    <property type="entry name" value="CheY-like_superfamily"/>
</dbReference>
<keyword evidence="8 21" id="KW-0418">Kinase</keyword>
<keyword evidence="14" id="KW-0175">Coiled coil</keyword>
<dbReference type="SUPFAM" id="SSF55874">
    <property type="entry name" value="ATPase domain of HSP90 chaperone/DNA topoisomerase II/histidine kinase"/>
    <property type="match status" value="1"/>
</dbReference>
<feature type="domain" description="Response regulatory" evidence="18">
    <location>
        <begin position="800"/>
        <end position="916"/>
    </location>
</feature>
<evidence type="ECO:0000256" key="10">
    <source>
        <dbReference type="ARBA" id="ARBA00022989"/>
    </source>
</evidence>
<dbReference type="Gene3D" id="1.10.287.130">
    <property type="match status" value="1"/>
</dbReference>
<keyword evidence="9" id="KW-0067">ATP-binding</keyword>
<dbReference type="Pfam" id="PF00512">
    <property type="entry name" value="HisKA"/>
    <property type="match status" value="1"/>
</dbReference>
<dbReference type="CDD" id="cd17580">
    <property type="entry name" value="REC_2_DhkD-like"/>
    <property type="match status" value="1"/>
</dbReference>
<evidence type="ECO:0000259" key="18">
    <source>
        <dbReference type="PROSITE" id="PS50110"/>
    </source>
</evidence>
<feature type="transmembrane region" description="Helical" evidence="16">
    <location>
        <begin position="84"/>
        <end position="104"/>
    </location>
</feature>
<evidence type="ECO:0000256" key="7">
    <source>
        <dbReference type="ARBA" id="ARBA00022741"/>
    </source>
</evidence>
<comment type="catalytic activity">
    <reaction evidence="1">
        <text>ATP + protein L-histidine = ADP + protein N-phospho-L-histidine.</text>
        <dbReference type="EC" id="2.7.13.3"/>
    </reaction>
</comment>
<dbReference type="CDD" id="cd00130">
    <property type="entry name" value="PAS"/>
    <property type="match status" value="1"/>
</dbReference>
<feature type="coiled-coil region" evidence="14">
    <location>
        <begin position="534"/>
        <end position="561"/>
    </location>
</feature>
<protein>
    <recommendedName>
        <fullName evidence="3">histidine kinase</fullName>
        <ecNumber evidence="3">2.7.13.3</ecNumber>
    </recommendedName>
</protein>
<feature type="coiled-coil region" evidence="14">
    <location>
        <begin position="107"/>
        <end position="134"/>
    </location>
</feature>
<dbReference type="InterPro" id="IPR000014">
    <property type="entry name" value="PAS"/>
</dbReference>
<dbReference type="EMBL" id="OZ026884">
    <property type="protein sequence ID" value="CAL1239829.1"/>
    <property type="molecule type" value="Genomic_DNA"/>
</dbReference>
<feature type="region of interest" description="Disordered" evidence="15">
    <location>
        <begin position="919"/>
        <end position="946"/>
    </location>
</feature>
<keyword evidence="5 21" id="KW-0808">Transferase</keyword>
<evidence type="ECO:0000256" key="11">
    <source>
        <dbReference type="ARBA" id="ARBA00023012"/>
    </source>
</evidence>
<evidence type="ECO:0000256" key="2">
    <source>
        <dbReference type="ARBA" id="ARBA00004141"/>
    </source>
</evidence>
<evidence type="ECO:0000313" key="22">
    <source>
        <dbReference type="Proteomes" id="UP001497493"/>
    </source>
</evidence>
<dbReference type="Gene3D" id="3.30.450.20">
    <property type="entry name" value="PAS domain"/>
    <property type="match status" value="3"/>
</dbReference>
<dbReference type="PROSITE" id="PS50110">
    <property type="entry name" value="RESPONSE_REGULATORY"/>
    <property type="match status" value="1"/>
</dbReference>
<dbReference type="SMART" id="SM00387">
    <property type="entry name" value="HATPase_c"/>
    <property type="match status" value="1"/>
</dbReference>
<dbReference type="InterPro" id="IPR013655">
    <property type="entry name" value="PAS_fold_3"/>
</dbReference>
<evidence type="ECO:0000256" key="5">
    <source>
        <dbReference type="ARBA" id="ARBA00022679"/>
    </source>
</evidence>